<proteinExistence type="predicted"/>
<evidence type="ECO:0000256" key="2">
    <source>
        <dbReference type="SAM" id="Phobius"/>
    </source>
</evidence>
<feature type="chain" id="PRO_5033720894" evidence="3">
    <location>
        <begin position="20"/>
        <end position="196"/>
    </location>
</feature>
<name>A0A0N4UA45_DRAME</name>
<feature type="compositionally biased region" description="Polar residues" evidence="1">
    <location>
        <begin position="174"/>
        <end position="196"/>
    </location>
</feature>
<evidence type="ECO:0000313" key="4">
    <source>
        <dbReference type="EMBL" id="VDN50389.1"/>
    </source>
</evidence>
<dbReference type="Proteomes" id="UP000038040">
    <property type="component" value="Unplaced"/>
</dbReference>
<keyword evidence="3" id="KW-0732">Signal</keyword>
<gene>
    <name evidence="4" type="ORF">DME_LOCUS362</name>
</gene>
<dbReference type="EMBL" id="UYYG01000003">
    <property type="protein sequence ID" value="VDN50389.1"/>
    <property type="molecule type" value="Genomic_DNA"/>
</dbReference>
<reference evidence="4 6" key="2">
    <citation type="submission" date="2018-11" db="EMBL/GenBank/DDBJ databases">
        <authorList>
            <consortium name="Pathogen Informatics"/>
        </authorList>
    </citation>
    <scope>NUCLEOTIDE SEQUENCE [LARGE SCALE GENOMIC DNA]</scope>
</reference>
<evidence type="ECO:0000256" key="3">
    <source>
        <dbReference type="SAM" id="SignalP"/>
    </source>
</evidence>
<evidence type="ECO:0000256" key="1">
    <source>
        <dbReference type="SAM" id="MobiDB-lite"/>
    </source>
</evidence>
<organism evidence="5 7">
    <name type="scientific">Dracunculus medinensis</name>
    <name type="common">Guinea worm</name>
    <dbReference type="NCBI Taxonomy" id="318479"/>
    <lineage>
        <taxon>Eukaryota</taxon>
        <taxon>Metazoa</taxon>
        <taxon>Ecdysozoa</taxon>
        <taxon>Nematoda</taxon>
        <taxon>Chromadorea</taxon>
        <taxon>Rhabditida</taxon>
        <taxon>Spirurina</taxon>
        <taxon>Dracunculoidea</taxon>
        <taxon>Dracunculidae</taxon>
        <taxon>Dracunculus</taxon>
    </lineage>
</organism>
<keyword evidence="2" id="KW-1133">Transmembrane helix</keyword>
<feature type="transmembrane region" description="Helical" evidence="2">
    <location>
        <begin position="31"/>
        <end position="54"/>
    </location>
</feature>
<protein>
    <submittedName>
        <fullName evidence="4 7">Uncharacterized protein</fullName>
    </submittedName>
</protein>
<evidence type="ECO:0000313" key="7">
    <source>
        <dbReference type="WBParaSite" id="DME_0000399801-mRNA-1"/>
    </source>
</evidence>
<sequence>MLRLTNNFVFAYLIQTSLAYTQPECHTISVILGTLFISFLAFTLLLSMLYCAYFKSVYDSYEEMEQNKAQKDGLHSENEHKYFENYYFQYCPSVRQRNISLYDVQTLHQPSSNETYSPEATRNLEPIINTLMEKQVDEKRHRKYVRWKQNDRFKNGISAALSRRYDGARRARSLSPSMTTVDSLGTDVQSTEYEYD</sequence>
<accession>A0A0N4UA45</accession>
<keyword evidence="2" id="KW-0812">Transmembrane</keyword>
<dbReference type="Proteomes" id="UP000274756">
    <property type="component" value="Unassembled WGS sequence"/>
</dbReference>
<dbReference type="WBParaSite" id="DME_0000399801-mRNA-1">
    <property type="protein sequence ID" value="DME_0000399801-mRNA-1"/>
    <property type="gene ID" value="DME_0000399801"/>
</dbReference>
<evidence type="ECO:0000313" key="6">
    <source>
        <dbReference type="Proteomes" id="UP000274756"/>
    </source>
</evidence>
<evidence type="ECO:0000313" key="5">
    <source>
        <dbReference type="Proteomes" id="UP000038040"/>
    </source>
</evidence>
<feature type="region of interest" description="Disordered" evidence="1">
    <location>
        <begin position="170"/>
        <end position="196"/>
    </location>
</feature>
<keyword evidence="2" id="KW-0472">Membrane</keyword>
<feature type="signal peptide" evidence="3">
    <location>
        <begin position="1"/>
        <end position="19"/>
    </location>
</feature>
<dbReference type="AlphaFoldDB" id="A0A0N4UA45"/>
<reference evidence="7" key="1">
    <citation type="submission" date="2017-02" db="UniProtKB">
        <authorList>
            <consortium name="WormBaseParasite"/>
        </authorList>
    </citation>
    <scope>IDENTIFICATION</scope>
</reference>
<keyword evidence="6" id="KW-1185">Reference proteome</keyword>